<keyword evidence="2" id="KW-0732">Signal</keyword>
<reference evidence="3 4" key="1">
    <citation type="submission" date="2017-11" db="EMBL/GenBank/DDBJ databases">
        <title>De-novo sequencing of pomegranate (Punica granatum L.) genome.</title>
        <authorList>
            <person name="Akparov Z."/>
            <person name="Amiraslanov A."/>
            <person name="Hajiyeva S."/>
            <person name="Abbasov M."/>
            <person name="Kaur K."/>
            <person name="Hamwieh A."/>
            <person name="Solovyev V."/>
            <person name="Salamov A."/>
            <person name="Braich B."/>
            <person name="Kosarev P."/>
            <person name="Mahmoud A."/>
            <person name="Hajiyev E."/>
            <person name="Babayeva S."/>
            <person name="Izzatullayeva V."/>
            <person name="Mammadov A."/>
            <person name="Mammadov A."/>
            <person name="Sharifova S."/>
            <person name="Ojaghi J."/>
            <person name="Eynullazada K."/>
            <person name="Bayramov B."/>
            <person name="Abdulazimova A."/>
            <person name="Shahmuradov I."/>
        </authorList>
    </citation>
    <scope>NUCLEOTIDE SEQUENCE [LARGE SCALE GENOMIC DNA]</scope>
    <source>
        <strain evidence="4">cv. AG2017</strain>
        <tissue evidence="3">Leaf</tissue>
    </source>
</reference>
<feature type="region of interest" description="Disordered" evidence="1">
    <location>
        <begin position="26"/>
        <end position="59"/>
    </location>
</feature>
<organism evidence="3 4">
    <name type="scientific">Punica granatum</name>
    <name type="common">Pomegranate</name>
    <dbReference type="NCBI Taxonomy" id="22663"/>
    <lineage>
        <taxon>Eukaryota</taxon>
        <taxon>Viridiplantae</taxon>
        <taxon>Streptophyta</taxon>
        <taxon>Embryophyta</taxon>
        <taxon>Tracheophyta</taxon>
        <taxon>Spermatophyta</taxon>
        <taxon>Magnoliopsida</taxon>
        <taxon>eudicotyledons</taxon>
        <taxon>Gunneridae</taxon>
        <taxon>Pentapetalae</taxon>
        <taxon>rosids</taxon>
        <taxon>malvids</taxon>
        <taxon>Myrtales</taxon>
        <taxon>Lythraceae</taxon>
        <taxon>Punica</taxon>
    </lineage>
</organism>
<feature type="signal peptide" evidence="2">
    <location>
        <begin position="1"/>
        <end position="23"/>
    </location>
</feature>
<evidence type="ECO:0000256" key="1">
    <source>
        <dbReference type="SAM" id="MobiDB-lite"/>
    </source>
</evidence>
<evidence type="ECO:0000313" key="3">
    <source>
        <dbReference type="EMBL" id="PKI70714.1"/>
    </source>
</evidence>
<proteinExistence type="predicted"/>
<feature type="chain" id="PRO_5014180737" evidence="2">
    <location>
        <begin position="24"/>
        <end position="151"/>
    </location>
</feature>
<dbReference type="AlphaFoldDB" id="A0A2I0KQD5"/>
<sequence length="151" mass="16366">MRGHSRNVLQSNVVLFLGFRAVAAPVEKETSPPSHPNTTTPHSTSSRPASILAPHSLPSIHNDDRELVGLSIEPYRSSTNILPARAPLPSHTPAISNRLALPWITRSSSVSISGHPNEINEIRMDIASLQFAHEVLNQRLNCSVSSLTTNA</sequence>
<dbReference type="Proteomes" id="UP000233551">
    <property type="component" value="Unassembled WGS sequence"/>
</dbReference>
<name>A0A2I0KQD5_PUNGR</name>
<feature type="compositionally biased region" description="Low complexity" evidence="1">
    <location>
        <begin position="36"/>
        <end position="48"/>
    </location>
</feature>
<dbReference type="EMBL" id="PGOL01000434">
    <property type="protein sequence ID" value="PKI70714.1"/>
    <property type="molecule type" value="Genomic_DNA"/>
</dbReference>
<evidence type="ECO:0000313" key="4">
    <source>
        <dbReference type="Proteomes" id="UP000233551"/>
    </source>
</evidence>
<evidence type="ECO:0000256" key="2">
    <source>
        <dbReference type="SAM" id="SignalP"/>
    </source>
</evidence>
<protein>
    <submittedName>
        <fullName evidence="3">Uncharacterized protein</fullName>
    </submittedName>
</protein>
<gene>
    <name evidence="3" type="ORF">CRG98_008947</name>
</gene>
<keyword evidence="4" id="KW-1185">Reference proteome</keyword>
<accession>A0A2I0KQD5</accession>
<comment type="caution">
    <text evidence="3">The sequence shown here is derived from an EMBL/GenBank/DDBJ whole genome shotgun (WGS) entry which is preliminary data.</text>
</comment>